<reference evidence="2 3" key="1">
    <citation type="submission" date="2018-12" db="EMBL/GenBank/DDBJ databases">
        <title>Deinococcus radiophilus ATCC 27603 genome sequencing and assembly.</title>
        <authorList>
            <person name="Maclea K.S."/>
            <person name="Maynard C.R."/>
        </authorList>
    </citation>
    <scope>NUCLEOTIDE SEQUENCE [LARGE SCALE GENOMIC DNA]</scope>
    <source>
        <strain evidence="2 3">ATCC 27603</strain>
    </source>
</reference>
<keyword evidence="3" id="KW-1185">Reference proteome</keyword>
<dbReference type="Proteomes" id="UP000277766">
    <property type="component" value="Unassembled WGS sequence"/>
</dbReference>
<dbReference type="OrthoDB" id="2350893at2"/>
<dbReference type="SUPFAM" id="SSF55729">
    <property type="entry name" value="Acyl-CoA N-acyltransferases (Nat)"/>
    <property type="match status" value="1"/>
</dbReference>
<evidence type="ECO:0000259" key="1">
    <source>
        <dbReference type="PROSITE" id="PS51186"/>
    </source>
</evidence>
<dbReference type="AlphaFoldDB" id="A0A3S0I7D7"/>
<name>A0A3S0I7D7_9DEIO</name>
<dbReference type="PROSITE" id="PS51186">
    <property type="entry name" value="GNAT"/>
    <property type="match status" value="1"/>
</dbReference>
<dbReference type="Pfam" id="PF00583">
    <property type="entry name" value="Acetyltransf_1"/>
    <property type="match status" value="1"/>
</dbReference>
<dbReference type="InterPro" id="IPR016181">
    <property type="entry name" value="Acyl_CoA_acyltransferase"/>
</dbReference>
<dbReference type="GO" id="GO:0016747">
    <property type="term" value="F:acyltransferase activity, transferring groups other than amino-acyl groups"/>
    <property type="evidence" value="ECO:0007669"/>
    <property type="project" value="InterPro"/>
</dbReference>
<gene>
    <name evidence="2" type="ORF">EJ104_08105</name>
</gene>
<feature type="domain" description="N-acetyltransferase" evidence="1">
    <location>
        <begin position="106"/>
        <end position="242"/>
    </location>
</feature>
<protein>
    <submittedName>
        <fullName evidence="2">GNAT family N-acetyltransferase</fullName>
    </submittedName>
</protein>
<sequence>MPAHLLPRIAQAEAAAHAAQSPGGWERFGPLVAVWTEDAAPLDTAWHDGTCVPTETEWDAFEAFCARHGQTPTVHALSHAAPELLSALNARGFQLTYVLHVYAHDLKDLPLTPPNMHQTDNALDWAGLAAQGFGPSTAEIMRAVALAPGKRLWWAKVDGQPVATGAYSVVSGVAALHGTATRPEFRGRGLQTALLAARLNAAQQERADLATVMVTPGTGSERNVMRAGFRLAGMRLTWTAAH</sequence>
<comment type="caution">
    <text evidence="2">The sequence shown here is derived from an EMBL/GenBank/DDBJ whole genome shotgun (WGS) entry which is preliminary data.</text>
</comment>
<evidence type="ECO:0000313" key="2">
    <source>
        <dbReference type="EMBL" id="RTR26507.1"/>
    </source>
</evidence>
<dbReference type="InterPro" id="IPR000182">
    <property type="entry name" value="GNAT_dom"/>
</dbReference>
<organism evidence="2 3">
    <name type="scientific">Deinococcus radiophilus</name>
    <dbReference type="NCBI Taxonomy" id="32062"/>
    <lineage>
        <taxon>Bacteria</taxon>
        <taxon>Thermotogati</taxon>
        <taxon>Deinococcota</taxon>
        <taxon>Deinococci</taxon>
        <taxon>Deinococcales</taxon>
        <taxon>Deinococcaceae</taxon>
        <taxon>Deinococcus</taxon>
    </lineage>
</organism>
<dbReference type="Gene3D" id="3.40.630.30">
    <property type="match status" value="1"/>
</dbReference>
<accession>A0A3S0I7D7</accession>
<keyword evidence="2" id="KW-0808">Transferase</keyword>
<dbReference type="EMBL" id="RXPE01000015">
    <property type="protein sequence ID" value="RTR26507.1"/>
    <property type="molecule type" value="Genomic_DNA"/>
</dbReference>
<proteinExistence type="predicted"/>
<evidence type="ECO:0000313" key="3">
    <source>
        <dbReference type="Proteomes" id="UP000277766"/>
    </source>
</evidence>
<dbReference type="RefSeq" id="WP_126352253.1">
    <property type="nucleotide sequence ID" value="NZ_CP086380.1"/>
</dbReference>